<dbReference type="EnsemblPlants" id="Pp3c16_5120V3.1">
    <property type="protein sequence ID" value="Pp3c16_5120V3.1"/>
    <property type="gene ID" value="Pp3c16_5120"/>
</dbReference>
<dbReference type="EMBL" id="ABEU02000016">
    <property type="status" value="NOT_ANNOTATED_CDS"/>
    <property type="molecule type" value="Genomic_DNA"/>
</dbReference>
<keyword evidence="2" id="KW-1185">Reference proteome</keyword>
<protein>
    <submittedName>
        <fullName evidence="1">Uncharacterized protein</fullName>
    </submittedName>
</protein>
<dbReference type="Proteomes" id="UP000006727">
    <property type="component" value="Chromosome 16"/>
</dbReference>
<organism evidence="1 2">
    <name type="scientific">Physcomitrium patens</name>
    <name type="common">Spreading-leaved earth moss</name>
    <name type="synonym">Physcomitrella patens</name>
    <dbReference type="NCBI Taxonomy" id="3218"/>
    <lineage>
        <taxon>Eukaryota</taxon>
        <taxon>Viridiplantae</taxon>
        <taxon>Streptophyta</taxon>
        <taxon>Embryophyta</taxon>
        <taxon>Bryophyta</taxon>
        <taxon>Bryophytina</taxon>
        <taxon>Bryopsida</taxon>
        <taxon>Funariidae</taxon>
        <taxon>Funariales</taxon>
        <taxon>Funariaceae</taxon>
        <taxon>Physcomitrium</taxon>
    </lineage>
</organism>
<dbReference type="Gramene" id="Pp3c16_5120V3.1">
    <property type="protein sequence ID" value="Pp3c16_5120V3.1"/>
    <property type="gene ID" value="Pp3c16_5120"/>
</dbReference>
<reference evidence="1" key="3">
    <citation type="submission" date="2020-12" db="UniProtKB">
        <authorList>
            <consortium name="EnsemblPlants"/>
        </authorList>
    </citation>
    <scope>IDENTIFICATION</scope>
</reference>
<evidence type="ECO:0000313" key="1">
    <source>
        <dbReference type="EnsemblPlants" id="Pp3c16_5120V3.1"/>
    </source>
</evidence>
<sequence length="163" mass="18110">MGVLAKRSDKTSTVSEIGPNLTLCRDSVINNSGRKDRNGEAVRLRGYASGFDTSSIQTMFQSEPGRTGHKQGRAKGKRSALVRRLSQAVGIAVFGRRLLISIRRSSKVALHVVQSLPYLGVLFCRWLSSSSLWWRPRILHVQLCRHGRVDETILLAALSFCSM</sequence>
<reference evidence="1 2" key="1">
    <citation type="journal article" date="2008" name="Science">
        <title>The Physcomitrella genome reveals evolutionary insights into the conquest of land by plants.</title>
        <authorList>
            <person name="Rensing S."/>
            <person name="Lang D."/>
            <person name="Zimmer A."/>
            <person name="Terry A."/>
            <person name="Salamov A."/>
            <person name="Shapiro H."/>
            <person name="Nishiyama T."/>
            <person name="Perroud P.-F."/>
            <person name="Lindquist E."/>
            <person name="Kamisugi Y."/>
            <person name="Tanahashi T."/>
            <person name="Sakakibara K."/>
            <person name="Fujita T."/>
            <person name="Oishi K."/>
            <person name="Shin-I T."/>
            <person name="Kuroki Y."/>
            <person name="Toyoda A."/>
            <person name="Suzuki Y."/>
            <person name="Hashimoto A."/>
            <person name="Yamaguchi K."/>
            <person name="Sugano A."/>
            <person name="Kohara Y."/>
            <person name="Fujiyama A."/>
            <person name="Anterola A."/>
            <person name="Aoki S."/>
            <person name="Ashton N."/>
            <person name="Barbazuk W.B."/>
            <person name="Barker E."/>
            <person name="Bennetzen J."/>
            <person name="Bezanilla M."/>
            <person name="Blankenship R."/>
            <person name="Cho S.H."/>
            <person name="Dutcher S."/>
            <person name="Estelle M."/>
            <person name="Fawcett J.A."/>
            <person name="Gundlach H."/>
            <person name="Hanada K."/>
            <person name="Heyl A."/>
            <person name="Hicks K.A."/>
            <person name="Hugh J."/>
            <person name="Lohr M."/>
            <person name="Mayer K."/>
            <person name="Melkozernov A."/>
            <person name="Murata T."/>
            <person name="Nelson D."/>
            <person name="Pils B."/>
            <person name="Prigge M."/>
            <person name="Reiss B."/>
            <person name="Renner T."/>
            <person name="Rombauts S."/>
            <person name="Rushton P."/>
            <person name="Sanderfoot A."/>
            <person name="Schween G."/>
            <person name="Shiu S.-H."/>
            <person name="Stueber K."/>
            <person name="Theodoulou F.L."/>
            <person name="Tu H."/>
            <person name="Van de Peer Y."/>
            <person name="Verrier P.J."/>
            <person name="Waters E."/>
            <person name="Wood A."/>
            <person name="Yang L."/>
            <person name="Cove D."/>
            <person name="Cuming A."/>
            <person name="Hasebe M."/>
            <person name="Lucas S."/>
            <person name="Mishler D.B."/>
            <person name="Reski R."/>
            <person name="Grigoriev I."/>
            <person name="Quatrano R.S."/>
            <person name="Boore J.L."/>
        </authorList>
    </citation>
    <scope>NUCLEOTIDE SEQUENCE [LARGE SCALE GENOMIC DNA]</scope>
    <source>
        <strain evidence="1 2">cv. Gransden 2004</strain>
    </source>
</reference>
<reference evidence="1 2" key="2">
    <citation type="journal article" date="2018" name="Plant J.">
        <title>The Physcomitrella patens chromosome-scale assembly reveals moss genome structure and evolution.</title>
        <authorList>
            <person name="Lang D."/>
            <person name="Ullrich K.K."/>
            <person name="Murat F."/>
            <person name="Fuchs J."/>
            <person name="Jenkins J."/>
            <person name="Haas F.B."/>
            <person name="Piednoel M."/>
            <person name="Gundlach H."/>
            <person name="Van Bel M."/>
            <person name="Meyberg R."/>
            <person name="Vives C."/>
            <person name="Morata J."/>
            <person name="Symeonidi A."/>
            <person name="Hiss M."/>
            <person name="Muchero W."/>
            <person name="Kamisugi Y."/>
            <person name="Saleh O."/>
            <person name="Blanc G."/>
            <person name="Decker E.L."/>
            <person name="van Gessel N."/>
            <person name="Grimwood J."/>
            <person name="Hayes R.D."/>
            <person name="Graham S.W."/>
            <person name="Gunter L.E."/>
            <person name="McDaniel S.F."/>
            <person name="Hoernstein S.N.W."/>
            <person name="Larsson A."/>
            <person name="Li F.W."/>
            <person name="Perroud P.F."/>
            <person name="Phillips J."/>
            <person name="Ranjan P."/>
            <person name="Rokshar D.S."/>
            <person name="Rothfels C.J."/>
            <person name="Schneider L."/>
            <person name="Shu S."/>
            <person name="Stevenson D.W."/>
            <person name="Thummler F."/>
            <person name="Tillich M."/>
            <person name="Villarreal Aguilar J.C."/>
            <person name="Widiez T."/>
            <person name="Wong G.K."/>
            <person name="Wymore A."/>
            <person name="Zhang Y."/>
            <person name="Zimmer A.D."/>
            <person name="Quatrano R.S."/>
            <person name="Mayer K.F.X."/>
            <person name="Goodstein D."/>
            <person name="Casacuberta J.M."/>
            <person name="Vandepoele K."/>
            <person name="Reski R."/>
            <person name="Cuming A.C."/>
            <person name="Tuskan G.A."/>
            <person name="Maumus F."/>
            <person name="Salse J."/>
            <person name="Schmutz J."/>
            <person name="Rensing S.A."/>
        </authorList>
    </citation>
    <scope>NUCLEOTIDE SEQUENCE [LARGE SCALE GENOMIC DNA]</scope>
    <source>
        <strain evidence="1 2">cv. Gransden 2004</strain>
    </source>
</reference>
<evidence type="ECO:0000313" key="2">
    <source>
        <dbReference type="Proteomes" id="UP000006727"/>
    </source>
</evidence>
<proteinExistence type="predicted"/>
<dbReference type="AlphaFoldDB" id="A0A7I4BAN1"/>
<accession>A0A7I4BAN1</accession>
<name>A0A7I4BAN1_PHYPA</name>